<reference evidence="1" key="1">
    <citation type="submission" date="2023-04" db="EMBL/GenBank/DDBJ databases">
        <title>A chromosome-level genome assembly of the parasitoid wasp Eretmocerus hayati.</title>
        <authorList>
            <person name="Zhong Y."/>
            <person name="Liu S."/>
            <person name="Liu Y."/>
        </authorList>
    </citation>
    <scope>NUCLEOTIDE SEQUENCE</scope>
    <source>
        <strain evidence="1">ZJU_SS_LIU_2023</strain>
    </source>
</reference>
<proteinExistence type="predicted"/>
<evidence type="ECO:0000313" key="2">
    <source>
        <dbReference type="Proteomes" id="UP001239111"/>
    </source>
</evidence>
<evidence type="ECO:0000313" key="1">
    <source>
        <dbReference type="EMBL" id="KAJ8669618.1"/>
    </source>
</evidence>
<protein>
    <submittedName>
        <fullName evidence="1">Uncharacterized protein</fullName>
    </submittedName>
</protein>
<keyword evidence="2" id="KW-1185">Reference proteome</keyword>
<name>A0ACC2NFQ8_9HYME</name>
<sequence length="241" mass="27128">MSNGRNQFPYAVCGKFYDFGHDVIYCNTGAPFSIDPYDKHECGSNSFIHTRNTELWKNLNIEIGVLIDSGRFILSYEEPHLKRHAARKVMIWDMLTCGKKDLGLSHEFTSGDPQYRRSSMIVHKNTFDVIIADELKCGTNEKCKLTYDETGDLLGVSSSLPTDYVAVRSGPLRPLSPDGAYFMVGYEENSHGNLSARFVSESGAIKKFDTDLRTDKMTLGVPVSTSYDLHTLCKLRYASEH</sequence>
<organism evidence="1 2">
    <name type="scientific">Eretmocerus hayati</name>
    <dbReference type="NCBI Taxonomy" id="131215"/>
    <lineage>
        <taxon>Eukaryota</taxon>
        <taxon>Metazoa</taxon>
        <taxon>Ecdysozoa</taxon>
        <taxon>Arthropoda</taxon>
        <taxon>Hexapoda</taxon>
        <taxon>Insecta</taxon>
        <taxon>Pterygota</taxon>
        <taxon>Neoptera</taxon>
        <taxon>Endopterygota</taxon>
        <taxon>Hymenoptera</taxon>
        <taxon>Apocrita</taxon>
        <taxon>Proctotrupomorpha</taxon>
        <taxon>Chalcidoidea</taxon>
        <taxon>Aphelinidae</taxon>
        <taxon>Aphelininae</taxon>
        <taxon>Eretmocerus</taxon>
    </lineage>
</organism>
<dbReference type="EMBL" id="CM056743">
    <property type="protein sequence ID" value="KAJ8669618.1"/>
    <property type="molecule type" value="Genomic_DNA"/>
</dbReference>
<accession>A0ACC2NFQ8</accession>
<comment type="caution">
    <text evidence="1">The sequence shown here is derived from an EMBL/GenBank/DDBJ whole genome shotgun (WGS) entry which is preliminary data.</text>
</comment>
<dbReference type="Proteomes" id="UP001239111">
    <property type="component" value="Chromosome 3"/>
</dbReference>
<gene>
    <name evidence="1" type="ORF">QAD02_000877</name>
</gene>